<dbReference type="Proteomes" id="UP000283095">
    <property type="component" value="Chromosome"/>
</dbReference>
<sequence>MKFCEVRFYDENHNNLIEKVIMPLGDDVRLQILIKEQASKYLETGKYKKINWSIWKEVSSGSLSK</sequence>
<accession>A0A3T0KTZ9</accession>
<dbReference type="EMBL" id="CP026095">
    <property type="protein sequence ID" value="AZV43671.1"/>
    <property type="molecule type" value="Genomic_DNA"/>
</dbReference>
<organism evidence="1 2">
    <name type="scientific">Peribacillus asahii</name>
    <dbReference type="NCBI Taxonomy" id="228899"/>
    <lineage>
        <taxon>Bacteria</taxon>
        <taxon>Bacillati</taxon>
        <taxon>Bacillota</taxon>
        <taxon>Bacilli</taxon>
        <taxon>Bacillales</taxon>
        <taxon>Bacillaceae</taxon>
        <taxon>Peribacillus</taxon>
    </lineage>
</organism>
<evidence type="ECO:0000313" key="1">
    <source>
        <dbReference type="EMBL" id="AZV43671.1"/>
    </source>
</evidence>
<dbReference type="RefSeq" id="WP_127760799.1">
    <property type="nucleotide sequence ID" value="NZ_CP026095.1"/>
</dbReference>
<protein>
    <submittedName>
        <fullName evidence="1">Uncharacterized protein</fullName>
    </submittedName>
</protein>
<gene>
    <name evidence="1" type="ORF">BAOM_3062</name>
</gene>
<evidence type="ECO:0000313" key="2">
    <source>
        <dbReference type="Proteomes" id="UP000283095"/>
    </source>
</evidence>
<dbReference type="AlphaFoldDB" id="A0A3T0KTZ9"/>
<dbReference type="KEGG" id="pasa:BAOM_3062"/>
<reference evidence="1 2" key="1">
    <citation type="submission" date="2018-01" db="EMBL/GenBank/DDBJ databases">
        <title>Bacillus asahii Genome sequencing and assembly.</title>
        <authorList>
            <person name="Jiang H."/>
            <person name="Feng Y."/>
            <person name="Zhao F."/>
            <person name="Lin X."/>
        </authorList>
    </citation>
    <scope>NUCLEOTIDE SEQUENCE [LARGE SCALE GENOMIC DNA]</scope>
    <source>
        <strain evidence="1 2">OM18</strain>
    </source>
</reference>
<name>A0A3T0KTZ9_9BACI</name>
<proteinExistence type="predicted"/>